<proteinExistence type="predicted"/>
<evidence type="ECO:0000313" key="3">
    <source>
        <dbReference type="EMBL" id="CAB4186261.1"/>
    </source>
</evidence>
<organism evidence="3">
    <name type="scientific">uncultured Caudovirales phage</name>
    <dbReference type="NCBI Taxonomy" id="2100421"/>
    <lineage>
        <taxon>Viruses</taxon>
        <taxon>Duplodnaviria</taxon>
        <taxon>Heunggongvirae</taxon>
        <taxon>Uroviricota</taxon>
        <taxon>Caudoviricetes</taxon>
        <taxon>Peduoviridae</taxon>
        <taxon>Maltschvirus</taxon>
        <taxon>Maltschvirus maltsch</taxon>
    </lineage>
</organism>
<gene>
    <name evidence="3" type="ORF">UFOVP1138_46</name>
    <name evidence="4" type="ORF">UFOVP1394_43</name>
    <name evidence="2" type="ORF">UFOVP975_75</name>
</gene>
<evidence type="ECO:0000313" key="4">
    <source>
        <dbReference type="EMBL" id="CAB4204423.1"/>
    </source>
</evidence>
<reference evidence="3" key="1">
    <citation type="submission" date="2020-05" db="EMBL/GenBank/DDBJ databases">
        <authorList>
            <person name="Chiriac C."/>
            <person name="Salcher M."/>
            <person name="Ghai R."/>
            <person name="Kavagutti S V."/>
        </authorList>
    </citation>
    <scope>NUCLEOTIDE SEQUENCE</scope>
</reference>
<dbReference type="EMBL" id="LR796921">
    <property type="protein sequence ID" value="CAB4174688.1"/>
    <property type="molecule type" value="Genomic_DNA"/>
</dbReference>
<protein>
    <submittedName>
        <fullName evidence="3">Uncharacterized protein</fullName>
    </submittedName>
</protein>
<feature type="region of interest" description="Disordered" evidence="1">
    <location>
        <begin position="55"/>
        <end position="75"/>
    </location>
</feature>
<name>A0A6J5QY09_9CAUD</name>
<dbReference type="EMBL" id="LR797086">
    <property type="protein sequence ID" value="CAB4186261.1"/>
    <property type="molecule type" value="Genomic_DNA"/>
</dbReference>
<evidence type="ECO:0000313" key="2">
    <source>
        <dbReference type="EMBL" id="CAB4174688.1"/>
    </source>
</evidence>
<sequence length="75" mass="8164">MGESIYDSAKKTKMGQTIVGALDSIKKKAEPIVEDIKNGAAVTTDAAKTAFNRATMQKDPELSPRTKAILKKRQK</sequence>
<evidence type="ECO:0000256" key="1">
    <source>
        <dbReference type="SAM" id="MobiDB-lite"/>
    </source>
</evidence>
<dbReference type="EMBL" id="LR797345">
    <property type="protein sequence ID" value="CAB4204423.1"/>
    <property type="molecule type" value="Genomic_DNA"/>
</dbReference>
<accession>A0A6J5QY09</accession>